<dbReference type="Proteomes" id="UP000237983">
    <property type="component" value="Unassembled WGS sequence"/>
</dbReference>
<evidence type="ECO:0000256" key="4">
    <source>
        <dbReference type="RuleBase" id="RU003345"/>
    </source>
</evidence>
<dbReference type="SUPFAM" id="SSF52499">
    <property type="entry name" value="Isochorismatase-like hydrolases"/>
    <property type="match status" value="1"/>
</dbReference>
<keyword evidence="2 4" id="KW-0560">Oxidoreductase</keyword>
<dbReference type="InterPro" id="IPR029510">
    <property type="entry name" value="Ald_DH_CS_GLU"/>
</dbReference>
<dbReference type="InterPro" id="IPR015590">
    <property type="entry name" value="Aldehyde_DH_dom"/>
</dbReference>
<dbReference type="Gene3D" id="3.40.50.850">
    <property type="entry name" value="Isochorismatase-like"/>
    <property type="match status" value="1"/>
</dbReference>
<dbReference type="Gene3D" id="3.40.309.10">
    <property type="entry name" value="Aldehyde Dehydrogenase, Chain A, domain 2"/>
    <property type="match status" value="1"/>
</dbReference>
<feature type="active site" evidence="3">
    <location>
        <position position="454"/>
    </location>
</feature>
<dbReference type="CDD" id="cd07103">
    <property type="entry name" value="ALDH_F5_SSADH_GabD"/>
    <property type="match status" value="1"/>
</dbReference>
<evidence type="ECO:0000256" key="3">
    <source>
        <dbReference type="PROSITE-ProRule" id="PRU10007"/>
    </source>
</evidence>
<dbReference type="RefSeq" id="WP_106211565.1">
    <property type="nucleotide sequence ID" value="NZ_PVTL01000003.1"/>
</dbReference>
<evidence type="ECO:0000256" key="2">
    <source>
        <dbReference type="ARBA" id="ARBA00023002"/>
    </source>
</evidence>
<dbReference type="PANTHER" id="PTHR43353">
    <property type="entry name" value="SUCCINATE-SEMIALDEHYDE DEHYDROGENASE, MITOCHONDRIAL"/>
    <property type="match status" value="1"/>
</dbReference>
<proteinExistence type="inferred from homology"/>
<dbReference type="InterPro" id="IPR016163">
    <property type="entry name" value="Ald_DH_C"/>
</dbReference>
<gene>
    <name evidence="7" type="ORF">B0I08_1039</name>
</gene>
<organism evidence="7 8">
    <name type="scientific">Glaciihabitans tibetensis</name>
    <dbReference type="NCBI Taxonomy" id="1266600"/>
    <lineage>
        <taxon>Bacteria</taxon>
        <taxon>Bacillati</taxon>
        <taxon>Actinomycetota</taxon>
        <taxon>Actinomycetes</taxon>
        <taxon>Micrococcales</taxon>
        <taxon>Microbacteriaceae</taxon>
        <taxon>Glaciihabitans</taxon>
    </lineage>
</organism>
<dbReference type="FunFam" id="3.40.605.10:FF:000026">
    <property type="entry name" value="Aldehyde dehydrogenase, putative"/>
    <property type="match status" value="1"/>
</dbReference>
<dbReference type="Pfam" id="PF00171">
    <property type="entry name" value="Aldedh"/>
    <property type="match status" value="1"/>
</dbReference>
<dbReference type="EMBL" id="PVTL01000003">
    <property type="protein sequence ID" value="PRY68805.1"/>
    <property type="molecule type" value="Genomic_DNA"/>
</dbReference>
<protein>
    <submittedName>
        <fullName evidence="7">Succinate-semialdehyde dehydrogenase/glutarate-semialdehyde dehydrogenase</fullName>
    </submittedName>
</protein>
<evidence type="ECO:0000259" key="6">
    <source>
        <dbReference type="Pfam" id="PF00857"/>
    </source>
</evidence>
<feature type="domain" description="Isochorismatase-like" evidence="6">
    <location>
        <begin position="4"/>
        <end position="199"/>
    </location>
</feature>
<name>A0A2T0VF33_9MICO</name>
<comment type="caution">
    <text evidence="7">The sequence shown here is derived from an EMBL/GenBank/DDBJ whole genome shotgun (WGS) entry which is preliminary data.</text>
</comment>
<dbReference type="AlphaFoldDB" id="A0A2T0VF33"/>
<dbReference type="GO" id="GO:0004777">
    <property type="term" value="F:succinate-semialdehyde dehydrogenase (NAD+) activity"/>
    <property type="evidence" value="ECO:0007669"/>
    <property type="project" value="TreeGrafter"/>
</dbReference>
<evidence type="ECO:0000313" key="7">
    <source>
        <dbReference type="EMBL" id="PRY68805.1"/>
    </source>
</evidence>
<dbReference type="InterPro" id="IPR016162">
    <property type="entry name" value="Ald_DH_N"/>
</dbReference>
<dbReference type="InterPro" id="IPR036380">
    <property type="entry name" value="Isochorismatase-like_sf"/>
</dbReference>
<feature type="domain" description="Aldehyde dehydrogenase" evidence="5">
    <location>
        <begin position="217"/>
        <end position="677"/>
    </location>
</feature>
<dbReference type="SUPFAM" id="SSF53720">
    <property type="entry name" value="ALDH-like"/>
    <property type="match status" value="1"/>
</dbReference>
<evidence type="ECO:0000256" key="1">
    <source>
        <dbReference type="ARBA" id="ARBA00009986"/>
    </source>
</evidence>
<dbReference type="Pfam" id="PF00857">
    <property type="entry name" value="Isochorismatase"/>
    <property type="match status" value="1"/>
</dbReference>
<sequence>MVHALLIVDVQNDFTEGGALGVNGGAAVARSITEFLRAHPDRYDVVIASRDWHDADNTNGGHFASDSPPDFVETWPRHCVAGTSGAEYHPELDASLVDIHVKKGQGKPAYSLFEGVTDDSVPVTETLDSLGVTDIDVVGIATDYCVRASALDALASRDPDGRQRHVRVFADLVAGVAQATSVAALAELEEVGVEVGSSNETSVVNNVPSQLFIGGAWVDSVAGGTFDVCDPATGRVIKSIADATAEDAALAMDAAASAQAGWAATAPRVRGEILRTAFDLLQERADEFALLMTLEMGKPVAEARGEVTYGGEFLRWFSEEAVRISGRYGVNPEGTGRTIVTHVPVGPSYLITPWNFPLAMATRKIAPALAAGCTVIIKPAELTPLTTLAMVKLLQDAGVPAGVVNVLTSTDSKGVSAPILEDARLRKLSFTGSTPVGVSLLKQAADRVLRTSMELGGNAPFLVFEDADLDRAVDGAMQAKFRNIGQACTAANRFLVHESVAAEFAERVTARVRELRVGRGTESGVSIGPLINEAAIEKADALVRDAVNRGATVLIGGNRVDREGTFYAPTVLTGVTAGSDILSQEIFGPVLSISEFTDEADAVAQANDTEYGLVGYVFTRDLARGQRLIESLQTGMMGLNVGVVSNAGAPFGGVKQSGLGREGGLEGIHEYLETKYVLTPDPFA</sequence>
<dbReference type="FunFam" id="3.40.605.10:FF:000007">
    <property type="entry name" value="NAD/NADP-dependent betaine aldehyde dehydrogenase"/>
    <property type="match status" value="1"/>
</dbReference>
<dbReference type="GO" id="GO:0009450">
    <property type="term" value="P:gamma-aminobutyric acid catabolic process"/>
    <property type="evidence" value="ECO:0007669"/>
    <property type="project" value="TreeGrafter"/>
</dbReference>
<accession>A0A2T0VF33</accession>
<evidence type="ECO:0000313" key="8">
    <source>
        <dbReference type="Proteomes" id="UP000237983"/>
    </source>
</evidence>
<comment type="similarity">
    <text evidence="1 4">Belongs to the aldehyde dehydrogenase family.</text>
</comment>
<dbReference type="PANTHER" id="PTHR43353:SF5">
    <property type="entry name" value="SUCCINATE-SEMIALDEHYDE DEHYDROGENASE, MITOCHONDRIAL"/>
    <property type="match status" value="1"/>
</dbReference>
<dbReference type="InterPro" id="IPR016161">
    <property type="entry name" value="Ald_DH/histidinol_DH"/>
</dbReference>
<dbReference type="InterPro" id="IPR000868">
    <property type="entry name" value="Isochorismatase-like_dom"/>
</dbReference>
<dbReference type="OrthoDB" id="6882680at2"/>
<dbReference type="PROSITE" id="PS00687">
    <property type="entry name" value="ALDEHYDE_DEHYDR_GLU"/>
    <property type="match status" value="1"/>
</dbReference>
<keyword evidence="8" id="KW-1185">Reference proteome</keyword>
<dbReference type="Gene3D" id="3.40.605.10">
    <property type="entry name" value="Aldehyde Dehydrogenase, Chain A, domain 1"/>
    <property type="match status" value="1"/>
</dbReference>
<dbReference type="InterPro" id="IPR050740">
    <property type="entry name" value="Aldehyde_DH_Superfamily"/>
</dbReference>
<evidence type="ECO:0000259" key="5">
    <source>
        <dbReference type="Pfam" id="PF00171"/>
    </source>
</evidence>
<dbReference type="FunFam" id="3.40.309.10:FF:000004">
    <property type="entry name" value="Succinate-semialdehyde dehydrogenase I"/>
    <property type="match status" value="1"/>
</dbReference>
<reference evidence="7 8" key="1">
    <citation type="submission" date="2018-03" db="EMBL/GenBank/DDBJ databases">
        <title>Genomic Encyclopedia of Type Strains, Phase III (KMG-III): the genomes of soil and plant-associated and newly described type strains.</title>
        <authorList>
            <person name="Whitman W."/>
        </authorList>
    </citation>
    <scope>NUCLEOTIDE SEQUENCE [LARGE SCALE GENOMIC DNA]</scope>
    <source>
        <strain evidence="7 8">CGMCC 1.12484</strain>
    </source>
</reference>